<reference evidence="2" key="1">
    <citation type="submission" date="2022-03" db="EMBL/GenBank/DDBJ databases">
        <authorList>
            <person name="Tunstrom K."/>
        </authorList>
    </citation>
    <scope>NUCLEOTIDE SEQUENCE</scope>
</reference>
<protein>
    <recommendedName>
        <fullName evidence="4">Tudor domain-containing protein</fullName>
    </recommendedName>
</protein>
<accession>A0AAU9V9V3</accession>
<evidence type="ECO:0000313" key="2">
    <source>
        <dbReference type="EMBL" id="CAH2106957.1"/>
    </source>
</evidence>
<gene>
    <name evidence="2" type="ORF">EEDITHA_LOCUS21030</name>
</gene>
<evidence type="ECO:0008006" key="4">
    <source>
        <dbReference type="Google" id="ProtNLM"/>
    </source>
</evidence>
<evidence type="ECO:0000256" key="1">
    <source>
        <dbReference type="SAM" id="MobiDB-lite"/>
    </source>
</evidence>
<proteinExistence type="predicted"/>
<dbReference type="Proteomes" id="UP001153954">
    <property type="component" value="Unassembled WGS sequence"/>
</dbReference>
<dbReference type="EMBL" id="CAKOGL010000030">
    <property type="protein sequence ID" value="CAH2106957.1"/>
    <property type="molecule type" value="Genomic_DNA"/>
</dbReference>
<feature type="region of interest" description="Disordered" evidence="1">
    <location>
        <begin position="126"/>
        <end position="145"/>
    </location>
</feature>
<evidence type="ECO:0000313" key="3">
    <source>
        <dbReference type="Proteomes" id="UP001153954"/>
    </source>
</evidence>
<organism evidence="2 3">
    <name type="scientific">Euphydryas editha</name>
    <name type="common">Edith's checkerspot</name>
    <dbReference type="NCBI Taxonomy" id="104508"/>
    <lineage>
        <taxon>Eukaryota</taxon>
        <taxon>Metazoa</taxon>
        <taxon>Ecdysozoa</taxon>
        <taxon>Arthropoda</taxon>
        <taxon>Hexapoda</taxon>
        <taxon>Insecta</taxon>
        <taxon>Pterygota</taxon>
        <taxon>Neoptera</taxon>
        <taxon>Endopterygota</taxon>
        <taxon>Lepidoptera</taxon>
        <taxon>Glossata</taxon>
        <taxon>Ditrysia</taxon>
        <taxon>Papilionoidea</taxon>
        <taxon>Nymphalidae</taxon>
        <taxon>Nymphalinae</taxon>
        <taxon>Euphydryas</taxon>
    </lineage>
</organism>
<keyword evidence="3" id="KW-1185">Reference proteome</keyword>
<dbReference type="AlphaFoldDB" id="A0AAU9V9V3"/>
<name>A0AAU9V9V3_EUPED</name>
<sequence length="415" mass="48699">MVLRKVVFTHLMLLVTPKEKFDPRAYMRWQNHISQQSLRQPKALQQLCLHAMNKSLIQNDSARPVQNINQIKKINSFIVDDDKKNNENRSKIDITDLDVKKTIKKDRSTGKRKSQKDNNIISIQKTTTNRRMTKRKTICSSDTTDESVQISVHSDSDLLDCLSDFELFECDELNKMDSISYEPEIEQIVKDIREIENQIETSKKSDYIEQERKQEINHIKNQTMTLKKYDKVEGNRHDCEKKNNKVTILSSIKFKPENRLFYKIHEPLQLKPIEKDIDLFTNSIPNKKLKQDKVYKTTSKVTKTIIGGNSSLCNEDSECNTYKIGDTVLVRYFKKTWRYYVGVIENINESNQQKPYTISFYKTIHQKSDICFVIPKIEDRDNVPDINIVKEIKLLQIQENPAKYTIMDDDDAVNF</sequence>
<comment type="caution">
    <text evidence="2">The sequence shown here is derived from an EMBL/GenBank/DDBJ whole genome shotgun (WGS) entry which is preliminary data.</text>
</comment>